<evidence type="ECO:0000256" key="13">
    <source>
        <dbReference type="PROSITE-ProRule" id="PRU00146"/>
    </source>
</evidence>
<keyword evidence="8" id="KW-0677">Repeat</keyword>
<evidence type="ECO:0000259" key="20">
    <source>
        <dbReference type="PROSITE" id="PS51473"/>
    </source>
</evidence>
<keyword evidence="23" id="KW-1185">Reference proteome</keyword>
<dbReference type="PANTHER" id="PTHR13793">
    <property type="entry name" value="PHD FINGER PROTEINS"/>
    <property type="match status" value="1"/>
</dbReference>
<feature type="domain" description="SET" evidence="17">
    <location>
        <begin position="902"/>
        <end position="1020"/>
    </location>
</feature>
<evidence type="ECO:0000256" key="2">
    <source>
        <dbReference type="ARBA" id="ARBA00022603"/>
    </source>
</evidence>
<dbReference type="GO" id="GO:0006357">
    <property type="term" value="P:regulation of transcription by RNA polymerase II"/>
    <property type="evidence" value="ECO:0007669"/>
    <property type="project" value="TreeGrafter"/>
</dbReference>
<dbReference type="CDD" id="cd15494">
    <property type="entry name" value="PHD_ATX1_2_like"/>
    <property type="match status" value="1"/>
</dbReference>
<feature type="domain" description="Post-SET" evidence="19">
    <location>
        <begin position="1026"/>
        <end position="1042"/>
    </location>
</feature>
<dbReference type="SUPFAM" id="SSF82199">
    <property type="entry name" value="SET domain"/>
    <property type="match status" value="1"/>
</dbReference>
<feature type="region of interest" description="Disordered" evidence="14">
    <location>
        <begin position="157"/>
        <end position="181"/>
    </location>
</feature>
<dbReference type="GO" id="GO:0006260">
    <property type="term" value="P:DNA replication"/>
    <property type="evidence" value="ECO:0007669"/>
    <property type="project" value="UniProtKB-KW"/>
</dbReference>
<evidence type="ECO:0000256" key="6">
    <source>
        <dbReference type="ARBA" id="ARBA00022723"/>
    </source>
</evidence>
<dbReference type="PROSITE" id="PS50812">
    <property type="entry name" value="PWWP"/>
    <property type="match status" value="1"/>
</dbReference>
<evidence type="ECO:0000259" key="18">
    <source>
        <dbReference type="PROSITE" id="PS50812"/>
    </source>
</evidence>
<evidence type="ECO:0000259" key="15">
    <source>
        <dbReference type="PROSITE" id="PS50016"/>
    </source>
</evidence>
<evidence type="ECO:0000256" key="4">
    <source>
        <dbReference type="ARBA" id="ARBA00022691"/>
    </source>
</evidence>
<keyword evidence="6" id="KW-0479">Metal-binding</keyword>
<evidence type="ECO:0000256" key="7">
    <source>
        <dbReference type="ARBA" id="ARBA00022729"/>
    </source>
</evidence>
<dbReference type="FunFam" id="3.30.430.20:FF:000002">
    <property type="entry name" value="Cysteine-rich receptor-like protein kinase 10"/>
    <property type="match status" value="1"/>
</dbReference>
<dbReference type="GO" id="GO:0140993">
    <property type="term" value="F:histone modifying activity"/>
    <property type="evidence" value="ECO:0007669"/>
    <property type="project" value="UniProtKB-ARBA"/>
</dbReference>
<evidence type="ECO:0000256" key="10">
    <source>
        <dbReference type="ARBA" id="ARBA00022833"/>
    </source>
</evidence>
<evidence type="ECO:0000313" key="22">
    <source>
        <dbReference type="EMBL" id="CAE6023853.1"/>
    </source>
</evidence>
<feature type="domain" description="Gnk2-homologous" evidence="20">
    <location>
        <begin position="1338"/>
        <end position="1439"/>
    </location>
</feature>
<dbReference type="InterPro" id="IPR019787">
    <property type="entry name" value="Znf_PHD-finger"/>
</dbReference>
<comment type="subcellular location">
    <subcellularLocation>
        <location evidence="1">Nucleus</location>
    </subcellularLocation>
</comment>
<dbReference type="Pfam" id="PF01657">
    <property type="entry name" value="Stress-antifung"/>
    <property type="match status" value="2"/>
</dbReference>
<dbReference type="GO" id="GO:0008270">
    <property type="term" value="F:zinc ion binding"/>
    <property type="evidence" value="ECO:0007669"/>
    <property type="project" value="UniProtKB-KW"/>
</dbReference>
<evidence type="ECO:0000256" key="1">
    <source>
        <dbReference type="ARBA" id="ARBA00004123"/>
    </source>
</evidence>
<keyword evidence="2" id="KW-0489">Methyltransferase</keyword>
<dbReference type="GO" id="GO:0048731">
    <property type="term" value="P:system development"/>
    <property type="evidence" value="ECO:0007669"/>
    <property type="project" value="UniProtKB-ARBA"/>
</dbReference>
<evidence type="ECO:0000313" key="23">
    <source>
        <dbReference type="Proteomes" id="UP000682877"/>
    </source>
</evidence>
<feature type="domain" description="PHD-type" evidence="15">
    <location>
        <begin position="627"/>
        <end position="678"/>
    </location>
</feature>
<dbReference type="InterPro" id="IPR038408">
    <property type="entry name" value="GNK2_sf"/>
</dbReference>
<dbReference type="GO" id="GO:0048188">
    <property type="term" value="C:Set1C/COMPASS complex"/>
    <property type="evidence" value="ECO:0007669"/>
    <property type="project" value="UniProtKB-ARBA"/>
</dbReference>
<dbReference type="PROSITE" id="PS51805">
    <property type="entry name" value="EPHD"/>
    <property type="match status" value="1"/>
</dbReference>
<dbReference type="FunFam" id="3.30.160.360:FF:000008">
    <property type="entry name" value="Histone-lysine N-methyltransferase"/>
    <property type="match status" value="1"/>
</dbReference>
<evidence type="ECO:0000256" key="3">
    <source>
        <dbReference type="ARBA" id="ARBA00022679"/>
    </source>
</evidence>
<keyword evidence="9 13" id="KW-0863">Zinc-finger</keyword>
<dbReference type="SUPFAM" id="SSF63748">
    <property type="entry name" value="Tudor/PWWP/MBT"/>
    <property type="match status" value="1"/>
</dbReference>
<dbReference type="InterPro" id="IPR007185">
    <property type="entry name" value="DNA_pol_a/d/e_bsu"/>
</dbReference>
<feature type="domain" description="Gnk2-homologous" evidence="20">
    <location>
        <begin position="1445"/>
        <end position="1557"/>
    </location>
</feature>
<gene>
    <name evidence="22" type="ORF">AARE701A_LOCUS10254</name>
</gene>
<dbReference type="InterPro" id="IPR013083">
    <property type="entry name" value="Znf_RING/FYVE/PHD"/>
</dbReference>
<dbReference type="Pfam" id="PF05964">
    <property type="entry name" value="FYRN"/>
    <property type="match status" value="1"/>
</dbReference>
<dbReference type="InterPro" id="IPR003888">
    <property type="entry name" value="FYrich_N"/>
</dbReference>
<dbReference type="CDD" id="cd23509">
    <property type="entry name" value="Gnk2-like"/>
    <property type="match status" value="2"/>
</dbReference>
<dbReference type="SMART" id="SM00541">
    <property type="entry name" value="FYRN"/>
    <property type="match status" value="1"/>
</dbReference>
<keyword evidence="12" id="KW-0539">Nucleus</keyword>
<dbReference type="Pfam" id="PF13831">
    <property type="entry name" value="PHD_2"/>
    <property type="match status" value="1"/>
</dbReference>
<dbReference type="EMBL" id="LR999454">
    <property type="protein sequence ID" value="CAE6023853.1"/>
    <property type="molecule type" value="Genomic_DNA"/>
</dbReference>
<dbReference type="Gene3D" id="2.170.270.10">
    <property type="entry name" value="SET domain"/>
    <property type="match status" value="1"/>
</dbReference>
<keyword evidence="10" id="KW-0862">Zinc</keyword>
<dbReference type="Pfam" id="PF04042">
    <property type="entry name" value="DNA_pol_E_B"/>
    <property type="match status" value="1"/>
</dbReference>
<evidence type="ECO:0000259" key="21">
    <source>
        <dbReference type="PROSITE" id="PS51805"/>
    </source>
</evidence>
<dbReference type="CDD" id="cd10518">
    <property type="entry name" value="SET_SETD1-like"/>
    <property type="match status" value="1"/>
</dbReference>
<dbReference type="Pfam" id="PF05965">
    <property type="entry name" value="FYRC"/>
    <property type="match status" value="1"/>
</dbReference>
<dbReference type="InterPro" id="IPR046341">
    <property type="entry name" value="SET_dom_sf"/>
</dbReference>
<feature type="domain" description="Phorbol-ester/DAG-type" evidence="16">
    <location>
        <begin position="609"/>
        <end position="665"/>
    </location>
</feature>
<name>A0A8S2A424_ARAAE</name>
<dbReference type="InterPro" id="IPR003616">
    <property type="entry name" value="Post-SET_dom"/>
</dbReference>
<keyword evidence="4" id="KW-0949">S-adenosyl-L-methionine</keyword>
<dbReference type="Gene3D" id="3.30.430.20">
    <property type="entry name" value="Gnk2 domain, C-X8-C-X2-C motif"/>
    <property type="match status" value="2"/>
</dbReference>
<dbReference type="PROSITE" id="PS50280">
    <property type="entry name" value="SET"/>
    <property type="match status" value="1"/>
</dbReference>
<dbReference type="CDD" id="cd20142">
    <property type="entry name" value="PWWP_AtATX1-like"/>
    <property type="match status" value="1"/>
</dbReference>
<dbReference type="SUPFAM" id="SSF57903">
    <property type="entry name" value="FYVE/PHD zinc finger"/>
    <property type="match status" value="1"/>
</dbReference>
<dbReference type="InterPro" id="IPR001214">
    <property type="entry name" value="SET_dom"/>
</dbReference>
<dbReference type="InterPro" id="IPR019786">
    <property type="entry name" value="Zinc_finger_PHD-type_CS"/>
</dbReference>
<dbReference type="Gene3D" id="2.30.30.140">
    <property type="match status" value="1"/>
</dbReference>
<dbReference type="InterPro" id="IPR003889">
    <property type="entry name" value="FYrich_C"/>
</dbReference>
<proteinExistence type="predicted"/>
<dbReference type="Pfam" id="PF00855">
    <property type="entry name" value="PWWP"/>
    <property type="match status" value="1"/>
</dbReference>
<dbReference type="PROSITE" id="PS51543">
    <property type="entry name" value="FYRC"/>
    <property type="match status" value="1"/>
</dbReference>
<dbReference type="InterPro" id="IPR002902">
    <property type="entry name" value="GNK2"/>
</dbReference>
<dbReference type="GO" id="GO:0003677">
    <property type="term" value="F:DNA binding"/>
    <property type="evidence" value="ECO:0007669"/>
    <property type="project" value="InterPro"/>
</dbReference>
<dbReference type="PROSITE" id="PS01359">
    <property type="entry name" value="ZF_PHD_1"/>
    <property type="match status" value="1"/>
</dbReference>
<dbReference type="PROSITE" id="PS51542">
    <property type="entry name" value="FYRN"/>
    <property type="match status" value="1"/>
</dbReference>
<dbReference type="SMART" id="SM00542">
    <property type="entry name" value="FYRC"/>
    <property type="match status" value="1"/>
</dbReference>
<dbReference type="PROSITE" id="PS51473">
    <property type="entry name" value="GNK2"/>
    <property type="match status" value="2"/>
</dbReference>
<dbReference type="GO" id="GO:0032259">
    <property type="term" value="P:methylation"/>
    <property type="evidence" value="ECO:0007669"/>
    <property type="project" value="UniProtKB-KW"/>
</dbReference>
<dbReference type="InterPro" id="IPR042010">
    <property type="entry name" value="ATX1/2_PHD"/>
</dbReference>
<organism evidence="22 23">
    <name type="scientific">Arabidopsis arenosa</name>
    <name type="common">Sand rock-cress</name>
    <name type="synonym">Cardaminopsis arenosa</name>
    <dbReference type="NCBI Taxonomy" id="38785"/>
    <lineage>
        <taxon>Eukaryota</taxon>
        <taxon>Viridiplantae</taxon>
        <taxon>Streptophyta</taxon>
        <taxon>Embryophyta</taxon>
        <taxon>Tracheophyta</taxon>
        <taxon>Spermatophyta</taxon>
        <taxon>Magnoliopsida</taxon>
        <taxon>eudicotyledons</taxon>
        <taxon>Gunneridae</taxon>
        <taxon>Pentapetalae</taxon>
        <taxon>rosids</taxon>
        <taxon>malvids</taxon>
        <taxon>Brassicales</taxon>
        <taxon>Brassicaceae</taxon>
        <taxon>Camelineae</taxon>
        <taxon>Arabidopsis</taxon>
    </lineage>
</organism>
<feature type="domain" description="PHD-type" evidence="21">
    <location>
        <begin position="683"/>
        <end position="735"/>
    </location>
</feature>
<dbReference type="InterPro" id="IPR002219">
    <property type="entry name" value="PKC_DAG/PE"/>
</dbReference>
<dbReference type="InterPro" id="IPR050701">
    <property type="entry name" value="Histone_Mod_Regulator"/>
</dbReference>
<dbReference type="CDD" id="cd20404">
    <property type="entry name" value="Tudor_Agenet_AtEML-like"/>
    <property type="match status" value="1"/>
</dbReference>
<dbReference type="Gene3D" id="3.30.40.10">
    <property type="entry name" value="Zinc/RING finger domain, C3HC4 (zinc finger)"/>
    <property type="match status" value="2"/>
</dbReference>
<keyword evidence="5" id="KW-0235">DNA replication</keyword>
<sequence>MACVSNETQIEIDVHDLVETPIRYDSIESMYSVSSSVLCCVNAVGSHSLMSKKVKAQKLPMIEQFEVESSDVSASADCCRSDDYKLRTQRPEIVRVYYRRRKKPRRDFLLDQAVAVKTESVELDEIDCFEVKKKRKIGNSELVKSGMDSIGLRRCKDNNAFSGNKQNGSSRRKGTSIKNQDKVSLASRTTKKWVRLSYDGVDPTSFIGLQCKASVFWPLDALWYEGAIVGYSAERKRHTAKYGDGYDEDIILDREMIKFLVSREEMELLHLKLCTSDVTVGGRDYDEMVVLAATLEGCQDFEPGDIVWAKLAGHAMWPAVIVDESVIGERKGLNNKVSGGGSLLVQFFGTHDFARIKVKQAISFIKGLLSPSHLKCKQPRFEEGMQEAKMQVTLAFLWHSAFLIFQYLKEHRLPERMSQLQKGADVDSEIANSTEEGNLGGDLFNDGEVWLRPTEHVDFRHTIGDLQIINLGKVVTDSQFFKDENHIWPEGYTAMRKFTSLKDHSVSALYKMEVLRDAESKTRPLFRVTADSGEQFKGLTPSACWNKIYNRIRKVQNTTDGPNVLGEELNGSGTDMFGLSNPEVIKLVQDLSKSRPSSNVSMCKYSLGRHQSQATGYRPVRVDWKDLDKCNVCYMDEEYENNLFLQCDKCRMMVHAKCYGELEPCDGALWLCNLCRPGAPDVPPRCCLCPLVGGAMKQTTDGRWAHLACAIWIPETCLSDVKKMEPIDGVNKVSKCSNNSCRVAYHPLCARAAGLCVELENEDRLFLQSVEDEEADQCIRMLSFCKRHRQTSTACLGSENRIKSVTHKTSEYLPPPNPSGCARTEPYNCFGRRGRKEPEALAAASSKRLFVENQPYVIGGYSKLEFSTYECIHGSKVSQMNTPSNILSMAEKYRYMKETYRKRLAFGKSGIHGFGIFAKLPHKAGDMMIEYTGELVRPSIADKRERLIYNSMVGAGTYMFRIDDKRVIDATRAGSIAHLINHSCVPNCYSRVITVNGEEHIIIFAKRDIPKWEELTYDYRFFSIGERLSCSCGFQGCRGMRVICLFTVRLPQRVSRAEYFSRPTIFDAEMLQFNKREISSIQSLIFEMGKKWVMGMISHLEDGHFYLEDLSDRDKTPRIHSENDFFGCGRPTKDEMQKINMFFLPLNSDHNIWLDDEEILGKLETVLDGSESVEIVPTLCVFMGNFCSRPCNLLFGSYSSLRKQFGKLGLKANSRFLFIPGPDDAGPLTVLPRCGLPEYSTEELREVIPNAIFSSNPCRVKFYNQEIVFFQQDLVYRMSSSCLINPSSEETNDPFEHLVSTLTHQSHLCPLPLLVQPIIWNYDHCLRLYPTPHTTNSYLQHICINSEGTYKQKISYESELKDHIDIMSNMLDYGFVHGVGGAGSKSYYIKVQCRGDASESKCRSCLLTAFSGILRRCPSNRGRIIWYDNCFLYISEIYTFQKVDYKHYLYLHNAKDVSGNTKLFNKNTRALLYKLKEKATRKEQEPYTRDYMYATGEESLGTMKLYGMMQCTQDLSVKNCSVCLDSIIAKLPRCCNGKQGGRVLNPSCTFRYELYPFVKA</sequence>
<evidence type="ECO:0000256" key="5">
    <source>
        <dbReference type="ARBA" id="ARBA00022705"/>
    </source>
</evidence>
<evidence type="ECO:0000256" key="9">
    <source>
        <dbReference type="ARBA" id="ARBA00022771"/>
    </source>
</evidence>
<dbReference type="PROSITE" id="PS50016">
    <property type="entry name" value="ZF_PHD_2"/>
    <property type="match status" value="1"/>
</dbReference>
<feature type="domain" description="PWWP" evidence="18">
    <location>
        <begin position="303"/>
        <end position="367"/>
    </location>
</feature>
<dbReference type="Gene3D" id="3.30.160.360">
    <property type="match status" value="1"/>
</dbReference>
<evidence type="ECO:0000259" key="19">
    <source>
        <dbReference type="PROSITE" id="PS50868"/>
    </source>
</evidence>
<dbReference type="Proteomes" id="UP000682877">
    <property type="component" value="Chromosome 4"/>
</dbReference>
<feature type="compositionally biased region" description="Polar residues" evidence="14">
    <location>
        <begin position="159"/>
        <end position="169"/>
    </location>
</feature>
<dbReference type="InterPro" id="IPR000313">
    <property type="entry name" value="PWWP_dom"/>
</dbReference>
<accession>A0A8S2A424</accession>
<evidence type="ECO:0000256" key="11">
    <source>
        <dbReference type="ARBA" id="ARBA00022853"/>
    </source>
</evidence>
<dbReference type="InterPro" id="IPR011011">
    <property type="entry name" value="Znf_FYVE_PHD"/>
</dbReference>
<dbReference type="InterPro" id="IPR034732">
    <property type="entry name" value="EPHD"/>
</dbReference>
<dbReference type="PROSITE" id="PS50868">
    <property type="entry name" value="POST_SET"/>
    <property type="match status" value="1"/>
</dbReference>
<reference evidence="22" key="1">
    <citation type="submission" date="2021-01" db="EMBL/GenBank/DDBJ databases">
        <authorList>
            <person name="Bezrukov I."/>
        </authorList>
    </citation>
    <scope>NUCLEOTIDE SEQUENCE</scope>
</reference>
<keyword evidence="7" id="KW-0732">Signal</keyword>
<dbReference type="SMART" id="SM00317">
    <property type="entry name" value="SET"/>
    <property type="match status" value="1"/>
</dbReference>
<dbReference type="PROSITE" id="PS50081">
    <property type="entry name" value="ZF_DAG_PE_2"/>
    <property type="match status" value="1"/>
</dbReference>
<evidence type="ECO:0000259" key="16">
    <source>
        <dbReference type="PROSITE" id="PS50081"/>
    </source>
</evidence>
<keyword evidence="3" id="KW-0808">Transferase</keyword>
<evidence type="ECO:0000256" key="8">
    <source>
        <dbReference type="ARBA" id="ARBA00022737"/>
    </source>
</evidence>
<dbReference type="GO" id="GO:0000785">
    <property type="term" value="C:chromatin"/>
    <property type="evidence" value="ECO:0007669"/>
    <property type="project" value="TreeGrafter"/>
</dbReference>
<dbReference type="Pfam" id="PF00856">
    <property type="entry name" value="SET"/>
    <property type="match status" value="1"/>
</dbReference>
<evidence type="ECO:0000256" key="12">
    <source>
        <dbReference type="ARBA" id="ARBA00023242"/>
    </source>
</evidence>
<evidence type="ECO:0000259" key="17">
    <source>
        <dbReference type="PROSITE" id="PS50280"/>
    </source>
</evidence>
<protein>
    <submittedName>
        <fullName evidence="22">Uncharacterized protein</fullName>
    </submittedName>
</protein>
<evidence type="ECO:0000256" key="14">
    <source>
        <dbReference type="SAM" id="MobiDB-lite"/>
    </source>
</evidence>
<dbReference type="SMART" id="SM00293">
    <property type="entry name" value="PWWP"/>
    <property type="match status" value="1"/>
</dbReference>
<dbReference type="Pfam" id="PF13832">
    <property type="entry name" value="zf-HC5HC2H_2"/>
    <property type="match status" value="1"/>
</dbReference>
<dbReference type="PANTHER" id="PTHR13793:SF153">
    <property type="entry name" value="HISTONE H3-LYSINE(4) N-TRIMETHYLTRANSFERASE ATX1"/>
    <property type="match status" value="1"/>
</dbReference>
<keyword evidence="11" id="KW-0156">Chromatin regulator</keyword>
<dbReference type="GO" id="GO:0008168">
    <property type="term" value="F:methyltransferase activity"/>
    <property type="evidence" value="ECO:0007669"/>
    <property type="project" value="UniProtKB-KW"/>
</dbReference>